<dbReference type="OrthoDB" id="9803017at2"/>
<keyword evidence="2 3" id="KW-0808">Transferase</keyword>
<proteinExistence type="predicted"/>
<dbReference type="Proteomes" id="UP000430120">
    <property type="component" value="Unassembled WGS sequence"/>
</dbReference>
<dbReference type="SUPFAM" id="SSF53335">
    <property type="entry name" value="S-adenosyl-L-methionine-dependent methyltransferases"/>
    <property type="match status" value="1"/>
</dbReference>
<dbReference type="PANTHER" id="PTHR43542:SF1">
    <property type="entry name" value="METHYLTRANSFERASE"/>
    <property type="match status" value="1"/>
</dbReference>
<dbReference type="EMBL" id="VZPB01000006">
    <property type="protein sequence ID" value="KAB0584437.1"/>
    <property type="molecule type" value="Genomic_DNA"/>
</dbReference>
<dbReference type="NCBIfam" id="TIGR00095">
    <property type="entry name" value="16S rRNA (guanine(966)-N(2))-methyltransferase RsmD"/>
    <property type="match status" value="1"/>
</dbReference>
<dbReference type="PIRSF" id="PIRSF004553">
    <property type="entry name" value="CHP00095"/>
    <property type="match status" value="1"/>
</dbReference>
<dbReference type="RefSeq" id="WP_151122792.1">
    <property type="nucleotide sequence ID" value="NZ_CP088081.1"/>
</dbReference>
<gene>
    <name evidence="3" type="primary">rsmD</name>
    <name evidence="3" type="ORF">F7Q92_04280</name>
</gene>
<sequence>MRPAQRPAPRPAAGGRHAVRIIGGQWRRSLLPVADRPGLRPTPDRVRETLFNWLGQDLSGWRVVDAFAGSGALGFEAASRGAAEVLLLEQDPALVASLNASRERLKAQTLRVQRADAIAWLRAAPAASQELVLLDPPFAAGLAQPALAAAVRAAVPGGFVYLEAGEPLPAELPPGLTPYRQGQAGAVHFALLQKEETP</sequence>
<dbReference type="Gene3D" id="3.40.50.150">
    <property type="entry name" value="Vaccinia Virus protein VP39"/>
    <property type="match status" value="1"/>
</dbReference>
<dbReference type="InterPro" id="IPR004398">
    <property type="entry name" value="RNA_MeTrfase_RsmD"/>
</dbReference>
<dbReference type="InterPro" id="IPR029063">
    <property type="entry name" value="SAM-dependent_MTases_sf"/>
</dbReference>
<reference evidence="3 4" key="1">
    <citation type="submission" date="2019-09" db="EMBL/GenBank/DDBJ databases">
        <title>Draft genome sequences of 48 bacterial type strains from the CCUG.</title>
        <authorList>
            <person name="Tunovic T."/>
            <person name="Pineiro-Iglesias B."/>
            <person name="Unosson C."/>
            <person name="Inganas E."/>
            <person name="Ohlen M."/>
            <person name="Cardew S."/>
            <person name="Jensie-Markopoulos S."/>
            <person name="Salva-Serra F."/>
            <person name="Jaen-Luchoro D."/>
            <person name="Karlsson R."/>
            <person name="Svensson-Stadler L."/>
            <person name="Chun J."/>
            <person name="Moore E."/>
        </authorList>
    </citation>
    <scope>NUCLEOTIDE SEQUENCE [LARGE SCALE GENOMIC DNA]</scope>
    <source>
        <strain evidence="3 4">CCUG 30977</strain>
    </source>
</reference>
<protein>
    <submittedName>
        <fullName evidence="3">16S rRNA (Guanine(966)-N(2))-methyltransferase RsmD</fullName>
        <ecNumber evidence="3">2.1.1.171</ecNumber>
    </submittedName>
</protein>
<dbReference type="GO" id="GO:0052913">
    <property type="term" value="F:16S rRNA (guanine(966)-N(2))-methyltransferase activity"/>
    <property type="evidence" value="ECO:0007669"/>
    <property type="project" value="UniProtKB-EC"/>
</dbReference>
<organism evidence="3 4">
    <name type="scientific">Ideonella dechloratans</name>
    <dbReference type="NCBI Taxonomy" id="36863"/>
    <lineage>
        <taxon>Bacteria</taxon>
        <taxon>Pseudomonadati</taxon>
        <taxon>Pseudomonadota</taxon>
        <taxon>Betaproteobacteria</taxon>
        <taxon>Burkholderiales</taxon>
        <taxon>Sphaerotilaceae</taxon>
        <taxon>Ideonella</taxon>
    </lineage>
</organism>
<dbReference type="EC" id="2.1.1.171" evidence="3"/>
<dbReference type="CDD" id="cd02440">
    <property type="entry name" value="AdoMet_MTases"/>
    <property type="match status" value="1"/>
</dbReference>
<dbReference type="AlphaFoldDB" id="A0A643FFF2"/>
<evidence type="ECO:0000313" key="4">
    <source>
        <dbReference type="Proteomes" id="UP000430120"/>
    </source>
</evidence>
<name>A0A643FFF2_IDEDE</name>
<dbReference type="PANTHER" id="PTHR43542">
    <property type="entry name" value="METHYLTRANSFERASE"/>
    <property type="match status" value="1"/>
</dbReference>
<evidence type="ECO:0000256" key="2">
    <source>
        <dbReference type="ARBA" id="ARBA00022679"/>
    </source>
</evidence>
<dbReference type="Pfam" id="PF03602">
    <property type="entry name" value="Cons_hypoth95"/>
    <property type="match status" value="1"/>
</dbReference>
<accession>A0A643FFF2</accession>
<evidence type="ECO:0000256" key="1">
    <source>
        <dbReference type="ARBA" id="ARBA00022603"/>
    </source>
</evidence>
<evidence type="ECO:0000313" key="3">
    <source>
        <dbReference type="EMBL" id="KAB0584437.1"/>
    </source>
</evidence>
<comment type="caution">
    <text evidence="3">The sequence shown here is derived from an EMBL/GenBank/DDBJ whole genome shotgun (WGS) entry which is preliminary data.</text>
</comment>
<keyword evidence="4" id="KW-1185">Reference proteome</keyword>
<keyword evidence="1 3" id="KW-0489">Methyltransferase</keyword>